<dbReference type="Pfam" id="PF09479">
    <property type="entry name" value="Flg_new"/>
    <property type="match status" value="1"/>
</dbReference>
<dbReference type="InterPro" id="IPR042229">
    <property type="entry name" value="Listeria/Bacterioides_rpt_sf"/>
</dbReference>
<organism evidence="2">
    <name type="scientific">viral metagenome</name>
    <dbReference type="NCBI Taxonomy" id="1070528"/>
    <lineage>
        <taxon>unclassified sequences</taxon>
        <taxon>metagenomes</taxon>
        <taxon>organismal metagenomes</taxon>
    </lineage>
</organism>
<dbReference type="AlphaFoldDB" id="A0A6C0KWE5"/>
<comment type="subcellular location">
    <subcellularLocation>
        <location evidence="1">Cell envelope</location>
    </subcellularLocation>
</comment>
<reference evidence="2" key="1">
    <citation type="journal article" date="2020" name="Nature">
        <title>Giant virus diversity and host interactions through global metagenomics.</title>
        <authorList>
            <person name="Schulz F."/>
            <person name="Roux S."/>
            <person name="Paez-Espino D."/>
            <person name="Jungbluth S."/>
            <person name="Walsh D.A."/>
            <person name="Denef V.J."/>
            <person name="McMahon K.D."/>
            <person name="Konstantinidis K.T."/>
            <person name="Eloe-Fadrosh E.A."/>
            <person name="Kyrpides N.C."/>
            <person name="Woyke T."/>
        </authorList>
    </citation>
    <scope>NUCLEOTIDE SEQUENCE</scope>
    <source>
        <strain evidence="2">GVMAG-S-3300013094-109</strain>
    </source>
</reference>
<proteinExistence type="predicted"/>
<name>A0A6C0KWE5_9ZZZZ</name>
<dbReference type="GO" id="GO:0030313">
    <property type="term" value="C:cell envelope"/>
    <property type="evidence" value="ECO:0007669"/>
    <property type="project" value="UniProtKB-SubCell"/>
</dbReference>
<accession>A0A6C0KWE5</accession>
<protein>
    <recommendedName>
        <fullName evidence="3">Bacterial repeat domain-containing protein</fullName>
    </recommendedName>
</protein>
<dbReference type="EMBL" id="MN740990">
    <property type="protein sequence ID" value="QHU21563.1"/>
    <property type="molecule type" value="Genomic_DNA"/>
</dbReference>
<sequence length="203" mass="21732">MSRSSNGQFWYSGSLKYPGYPGFLNKKNGGAGVRRSTKFTAGNNMDNCYCGIPVELNNYYKPGGGGVGGSSISNRRAKNRMATVCQTNTTCFSCYNTLGQYSKSSNSNGFIPCIDVNVQPVKTGTYKVTYLGNGNTSGNVPIYTSSFYNIGTKITVLGNTGSLAKIGYTFGGWNTSADGTGTTYLPGTTYSGSDNLRLYAYWV</sequence>
<evidence type="ECO:0008006" key="3">
    <source>
        <dbReference type="Google" id="ProtNLM"/>
    </source>
</evidence>
<evidence type="ECO:0000313" key="2">
    <source>
        <dbReference type="EMBL" id="QHU21563.1"/>
    </source>
</evidence>
<evidence type="ECO:0000256" key="1">
    <source>
        <dbReference type="ARBA" id="ARBA00004196"/>
    </source>
</evidence>
<dbReference type="InterPro" id="IPR013378">
    <property type="entry name" value="InlB-like_B-rpt"/>
</dbReference>
<dbReference type="Gene3D" id="2.60.40.4270">
    <property type="entry name" value="Listeria-Bacteroides repeat domain"/>
    <property type="match status" value="1"/>
</dbReference>